<organism evidence="1 2">
    <name type="scientific">Batillaria attramentaria</name>
    <dbReference type="NCBI Taxonomy" id="370345"/>
    <lineage>
        <taxon>Eukaryota</taxon>
        <taxon>Metazoa</taxon>
        <taxon>Spiralia</taxon>
        <taxon>Lophotrochozoa</taxon>
        <taxon>Mollusca</taxon>
        <taxon>Gastropoda</taxon>
        <taxon>Caenogastropoda</taxon>
        <taxon>Sorbeoconcha</taxon>
        <taxon>Cerithioidea</taxon>
        <taxon>Batillariidae</taxon>
        <taxon>Batillaria</taxon>
    </lineage>
</organism>
<keyword evidence="2" id="KW-1185">Reference proteome</keyword>
<name>A0ABD0JRX7_9CAEN</name>
<evidence type="ECO:0000313" key="1">
    <source>
        <dbReference type="EMBL" id="KAK7477739.1"/>
    </source>
</evidence>
<dbReference type="EMBL" id="JACVVK020000342">
    <property type="protein sequence ID" value="KAK7477739.1"/>
    <property type="molecule type" value="Genomic_DNA"/>
</dbReference>
<comment type="caution">
    <text evidence="1">The sequence shown here is derived from an EMBL/GenBank/DDBJ whole genome shotgun (WGS) entry which is preliminary data.</text>
</comment>
<dbReference type="Proteomes" id="UP001519460">
    <property type="component" value="Unassembled WGS sequence"/>
</dbReference>
<evidence type="ECO:0000313" key="2">
    <source>
        <dbReference type="Proteomes" id="UP001519460"/>
    </source>
</evidence>
<accession>A0ABD0JRX7</accession>
<sequence length="86" mass="8958">MGLRRCGATWEELHQCNAAWARENGEGCWLADSCSRLHTVAPGRPVPAAVKETVAVAALRAALGTAGVLGNDVGTTPTLTADSQDR</sequence>
<dbReference type="AlphaFoldDB" id="A0ABD0JRX7"/>
<proteinExistence type="predicted"/>
<reference evidence="1 2" key="1">
    <citation type="journal article" date="2023" name="Sci. Data">
        <title>Genome assembly of the Korean intertidal mud-creeper Batillaria attramentaria.</title>
        <authorList>
            <person name="Patra A.K."/>
            <person name="Ho P.T."/>
            <person name="Jun S."/>
            <person name="Lee S.J."/>
            <person name="Kim Y."/>
            <person name="Won Y.J."/>
        </authorList>
    </citation>
    <scope>NUCLEOTIDE SEQUENCE [LARGE SCALE GENOMIC DNA]</scope>
    <source>
        <strain evidence="1">Wonlab-2016</strain>
    </source>
</reference>
<gene>
    <name evidence="1" type="ORF">BaRGS_00031027</name>
</gene>
<protein>
    <submittedName>
        <fullName evidence="1">Uncharacterized protein</fullName>
    </submittedName>
</protein>